<dbReference type="RefSeq" id="WP_131554051.1">
    <property type="nucleotide sequence ID" value="NZ_SJSK01000004.1"/>
</dbReference>
<evidence type="ECO:0000259" key="2">
    <source>
        <dbReference type="Pfam" id="PF12969"/>
    </source>
</evidence>
<sequence length="655" mass="75223">MNKSLIPFLILLVSIKICSAQQVAVKIEPWSSKPAIHTFDAKYNKESAVVIKDVRRVEYIDNAKGEVEKYYTLHKIVHVNDDRAVEEYNKIYINVNDNSDIVDVRARAILANGKTVELNKSDIKDYKEKDGGTYKIFALEGLEKGCEIEYAYTVKRPTSFIGKENMQSDKPQLETSFELICPERLRFELKAFNFVWNATDSVQNGKRFVKCLQASTVGVEEEKYAFYEANVKYIEFKLSYNDVVRKGERLYTWNDLGNRIHGMYTSYSAKDLVLVSSIIKENGWDKLTDEAKKLIAVENYIKTKFGYNEDLDDDESNALSVIIKNKIAGQTGMMRLYSAIFQNLGIKYQHVLAGNRSSSTIDYKFENWNNCDYGLFFFPTQNKFIAPTRPDYRYPWIPPVWGNSNGVFFRTTTLGNVSTAIADVRNIELQHYSKSVHTIESTIQLNKKLDSLEIDAKQSYTGYAAVDMRDAFNYANDEDRQNIIKQLSKMLTSSENVLFSKVTNQEFEKATNNEPVVLHVKTKSGDLIEATGNKLLIKIGLAIGPQVEMYQEKERQFPMNIEYAHILDRKINLVIPDGYAVKNLNDLKLNEIYKDKGEQTMGFMSDYQLNGNVLTINVVEDYRNTHYPISQYEAFRKIINSASDFNKVVLVLEKK</sequence>
<dbReference type="AlphaFoldDB" id="A0A4R0MQA5"/>
<accession>A0A4R0MQA5</accession>
<keyword evidence="1" id="KW-0732">Signal</keyword>
<evidence type="ECO:0000313" key="3">
    <source>
        <dbReference type="EMBL" id="TCC89061.1"/>
    </source>
</evidence>
<organism evidence="3 4">
    <name type="scientific">Pedobacter frigiditerrae</name>
    <dbReference type="NCBI Taxonomy" id="2530452"/>
    <lineage>
        <taxon>Bacteria</taxon>
        <taxon>Pseudomonadati</taxon>
        <taxon>Bacteroidota</taxon>
        <taxon>Sphingobacteriia</taxon>
        <taxon>Sphingobacteriales</taxon>
        <taxon>Sphingobacteriaceae</taxon>
        <taxon>Pedobacter</taxon>
    </lineage>
</organism>
<dbReference type="Gene3D" id="2.60.120.1130">
    <property type="match status" value="1"/>
</dbReference>
<feature type="signal peptide" evidence="1">
    <location>
        <begin position="1"/>
        <end position="20"/>
    </location>
</feature>
<comment type="caution">
    <text evidence="3">The sequence shown here is derived from an EMBL/GenBank/DDBJ whole genome shotgun (WGS) entry which is preliminary data.</text>
</comment>
<reference evidence="3 4" key="1">
    <citation type="submission" date="2019-02" db="EMBL/GenBank/DDBJ databases">
        <title>Pedobacter sp. RP-1-13 sp. nov., isolated from Arctic soil.</title>
        <authorList>
            <person name="Dahal R.H."/>
        </authorList>
    </citation>
    <scope>NUCLEOTIDE SEQUENCE [LARGE SCALE GENOMIC DNA]</scope>
    <source>
        <strain evidence="3 4">RP-1-13</strain>
    </source>
</reference>
<dbReference type="Pfam" id="PF12969">
    <property type="entry name" value="DUF3857"/>
    <property type="match status" value="1"/>
</dbReference>
<dbReference type="Gene3D" id="2.60.40.3140">
    <property type="match status" value="1"/>
</dbReference>
<keyword evidence="4" id="KW-1185">Reference proteome</keyword>
<proteinExistence type="predicted"/>
<name>A0A4R0MQA5_9SPHI</name>
<evidence type="ECO:0000313" key="4">
    <source>
        <dbReference type="Proteomes" id="UP000292884"/>
    </source>
</evidence>
<feature type="domain" description="DUF3857" evidence="2">
    <location>
        <begin position="70"/>
        <end position="196"/>
    </location>
</feature>
<feature type="chain" id="PRO_5020203117" evidence="1">
    <location>
        <begin position="21"/>
        <end position="655"/>
    </location>
</feature>
<dbReference type="EMBL" id="SJSK01000004">
    <property type="protein sequence ID" value="TCC89061.1"/>
    <property type="molecule type" value="Genomic_DNA"/>
</dbReference>
<protein>
    <submittedName>
        <fullName evidence="3">DUF3857 domain-containing protein</fullName>
    </submittedName>
</protein>
<dbReference type="OrthoDB" id="1153981at2"/>
<gene>
    <name evidence="3" type="ORF">EZ428_15255</name>
</gene>
<dbReference type="InterPro" id="IPR024618">
    <property type="entry name" value="DUF3857"/>
</dbReference>
<dbReference type="Proteomes" id="UP000292884">
    <property type="component" value="Unassembled WGS sequence"/>
</dbReference>
<evidence type="ECO:0000256" key="1">
    <source>
        <dbReference type="SAM" id="SignalP"/>
    </source>
</evidence>